<organism evidence="1 2">
    <name type="scientific">Zostera marina</name>
    <name type="common">Eelgrass</name>
    <dbReference type="NCBI Taxonomy" id="29655"/>
    <lineage>
        <taxon>Eukaryota</taxon>
        <taxon>Viridiplantae</taxon>
        <taxon>Streptophyta</taxon>
        <taxon>Embryophyta</taxon>
        <taxon>Tracheophyta</taxon>
        <taxon>Spermatophyta</taxon>
        <taxon>Magnoliopsida</taxon>
        <taxon>Liliopsida</taxon>
        <taxon>Zosteraceae</taxon>
        <taxon>Zostera</taxon>
    </lineage>
</organism>
<gene>
    <name evidence="1" type="ORF">ZOSMA_18G00670</name>
</gene>
<accession>A0A0K9PRX2</accession>
<dbReference type="Proteomes" id="UP000036987">
    <property type="component" value="Unassembled WGS sequence"/>
</dbReference>
<reference evidence="2" key="1">
    <citation type="journal article" date="2016" name="Nature">
        <title>The genome of the seagrass Zostera marina reveals angiosperm adaptation to the sea.</title>
        <authorList>
            <person name="Olsen J.L."/>
            <person name="Rouze P."/>
            <person name="Verhelst B."/>
            <person name="Lin Y.-C."/>
            <person name="Bayer T."/>
            <person name="Collen J."/>
            <person name="Dattolo E."/>
            <person name="De Paoli E."/>
            <person name="Dittami S."/>
            <person name="Maumus F."/>
            <person name="Michel G."/>
            <person name="Kersting A."/>
            <person name="Lauritano C."/>
            <person name="Lohaus R."/>
            <person name="Toepel M."/>
            <person name="Tonon T."/>
            <person name="Vanneste K."/>
            <person name="Amirebrahimi M."/>
            <person name="Brakel J."/>
            <person name="Bostroem C."/>
            <person name="Chovatia M."/>
            <person name="Grimwood J."/>
            <person name="Jenkins J.W."/>
            <person name="Jueterbock A."/>
            <person name="Mraz A."/>
            <person name="Stam W.T."/>
            <person name="Tice H."/>
            <person name="Bornberg-Bauer E."/>
            <person name="Green P.J."/>
            <person name="Pearson G.A."/>
            <person name="Procaccini G."/>
            <person name="Duarte C.M."/>
            <person name="Schmutz J."/>
            <person name="Reusch T.B.H."/>
            <person name="Van de Peer Y."/>
        </authorList>
    </citation>
    <scope>NUCLEOTIDE SEQUENCE [LARGE SCALE GENOMIC DNA]</scope>
    <source>
        <strain evidence="2">cv. Finnish</strain>
    </source>
</reference>
<protein>
    <submittedName>
        <fullName evidence="1">Uncharacterized protein</fullName>
    </submittedName>
</protein>
<evidence type="ECO:0000313" key="2">
    <source>
        <dbReference type="Proteomes" id="UP000036987"/>
    </source>
</evidence>
<keyword evidence="2" id="KW-1185">Reference proteome</keyword>
<dbReference type="AlphaFoldDB" id="A0A0K9PRX2"/>
<comment type="caution">
    <text evidence="1">The sequence shown here is derived from an EMBL/GenBank/DDBJ whole genome shotgun (WGS) entry which is preliminary data.</text>
</comment>
<dbReference type="EMBL" id="LFYR01000692">
    <property type="protein sequence ID" value="KMZ70972.1"/>
    <property type="molecule type" value="Genomic_DNA"/>
</dbReference>
<proteinExistence type="predicted"/>
<evidence type="ECO:0000313" key="1">
    <source>
        <dbReference type="EMBL" id="KMZ70972.1"/>
    </source>
</evidence>
<name>A0A0K9PRX2_ZOSMR</name>
<sequence length="78" mass="8677">MVSHRRCFMTVVGPICGEKSSKSMGCLKSWRSTITDLTNFIVDIDDPWTFSGWSLSSIVLVAFFGTIDDASRVPSKWA</sequence>